<keyword evidence="5 8" id="KW-0949">S-adenosyl-L-methionine</keyword>
<keyword evidence="11" id="KW-1185">Reference proteome</keyword>
<dbReference type="PIRSF" id="PIRSF000398">
    <property type="entry name" value="M_m6A_EcoRV"/>
    <property type="match status" value="1"/>
</dbReference>
<dbReference type="EC" id="2.1.1.72" evidence="2 8"/>
<evidence type="ECO:0000256" key="1">
    <source>
        <dbReference type="ARBA" id="ARBA00006594"/>
    </source>
</evidence>
<dbReference type="GO" id="GO:1904047">
    <property type="term" value="F:S-adenosyl-L-methionine binding"/>
    <property type="evidence" value="ECO:0007669"/>
    <property type="project" value="TreeGrafter"/>
</dbReference>
<dbReference type="Gene3D" id="1.10.1020.10">
    <property type="entry name" value="Adenine-specific Methyltransferase, Domain 2"/>
    <property type="match status" value="1"/>
</dbReference>
<sequence length="285" mass="33013">MMTQVKTPVSPRPFIKWAGGKTQLISQYADYFPDRYLNYYEPFVGGGAIFFHLQPTSAVLFDINLELVNVYRCVRDRLEELVDRLEEHHEQHSSEHYYAVRAAMQISKSEDWFAQGSNVDRAARFIYLNKTCFNGLYRENSKGHFNVPLGSYKNPAIYDPEILRADSIALQSAEIQPGSFDQVLQYAHTSDDFVYFDPPYYPISPTSNFTAYNRYAFGEEKQIQLRDVVKELSDRGVKVMLSNSDCEFVRDLYQDFNIHTIHATRNINCNAEKRGKITEVLVTTY</sequence>
<evidence type="ECO:0000256" key="7">
    <source>
        <dbReference type="PIRSR" id="PIRSR000398-1"/>
    </source>
</evidence>
<comment type="similarity">
    <text evidence="1 8">Belongs to the N(4)/N(6)-methyltransferase family.</text>
</comment>
<dbReference type="REBASE" id="206839">
    <property type="entry name" value="M.Lbo2135ORF46300P"/>
</dbReference>
<dbReference type="InterPro" id="IPR029063">
    <property type="entry name" value="SAM-dependent_MTases_sf"/>
</dbReference>
<dbReference type="GO" id="GO:0009307">
    <property type="term" value="P:DNA restriction-modification system"/>
    <property type="evidence" value="ECO:0007669"/>
    <property type="project" value="InterPro"/>
</dbReference>
<dbReference type="GO" id="GO:0009007">
    <property type="term" value="F:site-specific DNA-methyltransferase (adenine-specific) activity"/>
    <property type="evidence" value="ECO:0007669"/>
    <property type="project" value="UniProtKB-UniRule"/>
</dbReference>
<dbReference type="PANTHER" id="PTHR30481">
    <property type="entry name" value="DNA ADENINE METHYLASE"/>
    <property type="match status" value="1"/>
</dbReference>
<dbReference type="GO" id="GO:0006298">
    <property type="term" value="P:mismatch repair"/>
    <property type="evidence" value="ECO:0007669"/>
    <property type="project" value="TreeGrafter"/>
</dbReference>
<evidence type="ECO:0000256" key="5">
    <source>
        <dbReference type="ARBA" id="ARBA00022691"/>
    </source>
</evidence>
<dbReference type="AlphaFoldDB" id="A0A1Z4JLY5"/>
<keyword evidence="9" id="KW-0175">Coiled coil</keyword>
<accession>A0A1Z4JLY5</accession>
<dbReference type="GO" id="GO:0043565">
    <property type="term" value="F:sequence-specific DNA binding"/>
    <property type="evidence" value="ECO:0007669"/>
    <property type="project" value="TreeGrafter"/>
</dbReference>
<keyword evidence="3 8" id="KW-0489">Methyltransferase</keyword>
<dbReference type="PRINTS" id="PR00505">
    <property type="entry name" value="D12N6MTFRASE"/>
</dbReference>
<dbReference type="NCBIfam" id="TIGR00571">
    <property type="entry name" value="dam"/>
    <property type="match status" value="1"/>
</dbReference>
<dbReference type="InterPro" id="IPR012327">
    <property type="entry name" value="MeTrfase_D12"/>
</dbReference>
<evidence type="ECO:0000313" key="11">
    <source>
        <dbReference type="Proteomes" id="UP000217895"/>
    </source>
</evidence>
<name>A0A1Z4JLY5_LEPBY</name>
<gene>
    <name evidence="10" type="ORF">NIES2135_46300</name>
</gene>
<dbReference type="SUPFAM" id="SSF53335">
    <property type="entry name" value="S-adenosyl-L-methionine-dependent methyltransferases"/>
    <property type="match status" value="1"/>
</dbReference>
<dbReference type="Pfam" id="PF02086">
    <property type="entry name" value="MethyltransfD12"/>
    <property type="match status" value="1"/>
</dbReference>
<evidence type="ECO:0000256" key="4">
    <source>
        <dbReference type="ARBA" id="ARBA00022679"/>
    </source>
</evidence>
<dbReference type="InterPro" id="IPR012263">
    <property type="entry name" value="M_m6A_EcoRV"/>
</dbReference>
<evidence type="ECO:0000256" key="8">
    <source>
        <dbReference type="RuleBase" id="RU361257"/>
    </source>
</evidence>
<feature type="binding site" evidence="7">
    <location>
        <position position="197"/>
    </location>
    <ligand>
        <name>S-adenosyl-L-methionine</name>
        <dbReference type="ChEBI" id="CHEBI:59789"/>
    </ligand>
</feature>
<proteinExistence type="inferred from homology"/>
<dbReference type="InterPro" id="IPR002052">
    <property type="entry name" value="DNA_methylase_N6_adenine_CS"/>
</dbReference>
<keyword evidence="4 8" id="KW-0808">Transferase</keyword>
<evidence type="ECO:0000256" key="2">
    <source>
        <dbReference type="ARBA" id="ARBA00011900"/>
    </source>
</evidence>
<dbReference type="EMBL" id="AP018203">
    <property type="protein sequence ID" value="BAY57759.1"/>
    <property type="molecule type" value="Genomic_DNA"/>
</dbReference>
<evidence type="ECO:0000256" key="3">
    <source>
        <dbReference type="ARBA" id="ARBA00022603"/>
    </source>
</evidence>
<protein>
    <recommendedName>
        <fullName evidence="2 8">Site-specific DNA-methyltransferase (adenine-specific)</fullName>
        <ecNumber evidence="2 8">2.1.1.72</ecNumber>
    </recommendedName>
</protein>
<evidence type="ECO:0000256" key="6">
    <source>
        <dbReference type="ARBA" id="ARBA00047942"/>
    </source>
</evidence>
<feature type="binding site" evidence="7">
    <location>
        <position position="62"/>
    </location>
    <ligand>
        <name>S-adenosyl-L-methionine</name>
        <dbReference type="ChEBI" id="CHEBI:59789"/>
    </ligand>
</feature>
<dbReference type="PANTHER" id="PTHR30481:SF3">
    <property type="entry name" value="DNA ADENINE METHYLASE"/>
    <property type="match status" value="1"/>
</dbReference>
<dbReference type="Gene3D" id="3.40.50.150">
    <property type="entry name" value="Vaccinia Virus protein VP39"/>
    <property type="match status" value="1"/>
</dbReference>
<feature type="binding site" evidence="7">
    <location>
        <position position="17"/>
    </location>
    <ligand>
        <name>S-adenosyl-L-methionine</name>
        <dbReference type="ChEBI" id="CHEBI:59789"/>
    </ligand>
</feature>
<dbReference type="Proteomes" id="UP000217895">
    <property type="component" value="Chromosome"/>
</dbReference>
<comment type="catalytic activity">
    <reaction evidence="6 8">
        <text>a 2'-deoxyadenosine in DNA + S-adenosyl-L-methionine = an N(6)-methyl-2'-deoxyadenosine in DNA + S-adenosyl-L-homocysteine + H(+)</text>
        <dbReference type="Rhea" id="RHEA:15197"/>
        <dbReference type="Rhea" id="RHEA-COMP:12418"/>
        <dbReference type="Rhea" id="RHEA-COMP:12419"/>
        <dbReference type="ChEBI" id="CHEBI:15378"/>
        <dbReference type="ChEBI" id="CHEBI:57856"/>
        <dbReference type="ChEBI" id="CHEBI:59789"/>
        <dbReference type="ChEBI" id="CHEBI:90615"/>
        <dbReference type="ChEBI" id="CHEBI:90616"/>
        <dbReference type="EC" id="2.1.1.72"/>
    </reaction>
</comment>
<evidence type="ECO:0000313" key="10">
    <source>
        <dbReference type="EMBL" id="BAY57759.1"/>
    </source>
</evidence>
<feature type="coiled-coil region" evidence="9">
    <location>
        <begin position="68"/>
        <end position="95"/>
    </location>
</feature>
<feature type="binding site" evidence="7">
    <location>
        <position position="21"/>
    </location>
    <ligand>
        <name>S-adenosyl-L-methionine</name>
        <dbReference type="ChEBI" id="CHEBI:59789"/>
    </ligand>
</feature>
<reference evidence="10 11" key="1">
    <citation type="submission" date="2017-06" db="EMBL/GenBank/DDBJ databases">
        <title>Genome sequencing of cyanobaciteial culture collection at National Institute for Environmental Studies (NIES).</title>
        <authorList>
            <person name="Hirose Y."/>
            <person name="Shimura Y."/>
            <person name="Fujisawa T."/>
            <person name="Nakamura Y."/>
            <person name="Kawachi M."/>
        </authorList>
    </citation>
    <scope>NUCLEOTIDE SEQUENCE [LARGE SCALE GENOMIC DNA]</scope>
    <source>
        <strain evidence="10 11">NIES-2135</strain>
    </source>
</reference>
<dbReference type="PROSITE" id="PS00092">
    <property type="entry name" value="N6_MTASE"/>
    <property type="match status" value="1"/>
</dbReference>
<dbReference type="InterPro" id="IPR023095">
    <property type="entry name" value="Ade_MeTrfase_dom_2"/>
</dbReference>
<organism evidence="10 11">
    <name type="scientific">Leptolyngbya boryana NIES-2135</name>
    <dbReference type="NCBI Taxonomy" id="1973484"/>
    <lineage>
        <taxon>Bacteria</taxon>
        <taxon>Bacillati</taxon>
        <taxon>Cyanobacteriota</taxon>
        <taxon>Cyanophyceae</taxon>
        <taxon>Leptolyngbyales</taxon>
        <taxon>Leptolyngbyaceae</taxon>
        <taxon>Leptolyngbya group</taxon>
        <taxon>Leptolyngbya</taxon>
    </lineage>
</organism>
<evidence type="ECO:0000256" key="9">
    <source>
        <dbReference type="SAM" id="Coils"/>
    </source>
</evidence>
<dbReference type="GO" id="GO:0032259">
    <property type="term" value="P:methylation"/>
    <property type="evidence" value="ECO:0007669"/>
    <property type="project" value="UniProtKB-KW"/>
</dbReference>